<reference evidence="2 3" key="1">
    <citation type="submission" date="2018-08" db="EMBL/GenBank/DDBJ databases">
        <title>Actinomadura jelena sp. nov., a novel Actinomycete isolated from soil in Chad.</title>
        <authorList>
            <person name="Shi L."/>
        </authorList>
    </citation>
    <scope>NUCLEOTIDE SEQUENCE [LARGE SCALE GENOMIC DNA]</scope>
    <source>
        <strain evidence="2 3">NEAU-G17</strain>
    </source>
</reference>
<dbReference type="SUPFAM" id="SSF48576">
    <property type="entry name" value="Terpenoid synthases"/>
    <property type="match status" value="1"/>
</dbReference>
<sequence length="328" mass="35801">MAADTMTGFRIPELTLPFPGPVRRADADVLRAGVCGWAEERGLVGPRGRARLESSRLLDLGIALTGRADPDRAAVLMAWFLWVLLLDDRVDDGPWAADGVLADFAASALAVLRGEPGGDGPVDPMLAVLADDLWPRTSRLAGPAWRERFAGHMERHLNAQCAMVDRRADGRALRLPAYIVLRRDLFGADVFFDLFEAVDRISPPDDPAAAGLRAAAADVISWTNDLFSVEKDLAFGERANLVLLLHERRAGTLQEAVDQARTLIAARASDFQILRRGVPWDARDTGRLADRLRRAMRASLDWHRSVPRYRPRTAASEAAAFAAASAPG</sequence>
<protein>
    <submittedName>
        <fullName evidence="2">Uncharacterized protein</fullName>
    </submittedName>
</protein>
<dbReference type="GO" id="GO:0010333">
    <property type="term" value="F:terpene synthase activity"/>
    <property type="evidence" value="ECO:0007669"/>
    <property type="project" value="InterPro"/>
</dbReference>
<accession>A0A372JGJ5</accession>
<evidence type="ECO:0000313" key="3">
    <source>
        <dbReference type="Proteomes" id="UP000261811"/>
    </source>
</evidence>
<feature type="non-terminal residue" evidence="2">
    <location>
        <position position="328"/>
    </location>
</feature>
<evidence type="ECO:0000256" key="1">
    <source>
        <dbReference type="ARBA" id="ARBA00023239"/>
    </source>
</evidence>
<gene>
    <name evidence="2" type="ORF">DZF91_24500</name>
</gene>
<proteinExistence type="predicted"/>
<keyword evidence="3" id="KW-1185">Reference proteome</keyword>
<dbReference type="Pfam" id="PF19086">
    <property type="entry name" value="Terpene_syn_C_2"/>
    <property type="match status" value="1"/>
</dbReference>
<dbReference type="Proteomes" id="UP000261811">
    <property type="component" value="Unassembled WGS sequence"/>
</dbReference>
<dbReference type="EMBL" id="QURH01000594">
    <property type="protein sequence ID" value="RFU39039.1"/>
    <property type="molecule type" value="Genomic_DNA"/>
</dbReference>
<dbReference type="SFLD" id="SFLDS00005">
    <property type="entry name" value="Isoprenoid_Synthase_Type_I"/>
    <property type="match status" value="1"/>
</dbReference>
<dbReference type="Gene3D" id="1.10.600.10">
    <property type="entry name" value="Farnesyl Diphosphate Synthase"/>
    <property type="match status" value="1"/>
</dbReference>
<dbReference type="InterPro" id="IPR008949">
    <property type="entry name" value="Isoprenoid_synthase_dom_sf"/>
</dbReference>
<evidence type="ECO:0000313" key="2">
    <source>
        <dbReference type="EMBL" id="RFU39039.1"/>
    </source>
</evidence>
<name>A0A372JGJ5_9ACTN</name>
<organism evidence="2 3">
    <name type="scientific">Actinomadura logoneensis</name>
    <dbReference type="NCBI Taxonomy" id="2293572"/>
    <lineage>
        <taxon>Bacteria</taxon>
        <taxon>Bacillati</taxon>
        <taxon>Actinomycetota</taxon>
        <taxon>Actinomycetes</taxon>
        <taxon>Streptosporangiales</taxon>
        <taxon>Thermomonosporaceae</taxon>
        <taxon>Actinomadura</taxon>
    </lineage>
</organism>
<dbReference type="AlphaFoldDB" id="A0A372JGJ5"/>
<dbReference type="InterPro" id="IPR034686">
    <property type="entry name" value="Terpene_cyclase-like_2"/>
</dbReference>
<dbReference type="SFLD" id="SFLDG01020">
    <property type="entry name" value="Terpene_Cyclase_Like_2"/>
    <property type="match status" value="1"/>
</dbReference>
<keyword evidence="1" id="KW-0456">Lyase</keyword>
<comment type="caution">
    <text evidence="2">The sequence shown here is derived from an EMBL/GenBank/DDBJ whole genome shotgun (WGS) entry which is preliminary data.</text>
</comment>